<dbReference type="SUPFAM" id="SSF53474">
    <property type="entry name" value="alpha/beta-Hydrolases"/>
    <property type="match status" value="1"/>
</dbReference>
<organism evidence="2 3">
    <name type="scientific">Streptomyces solincola</name>
    <dbReference type="NCBI Taxonomy" id="2100817"/>
    <lineage>
        <taxon>Bacteria</taxon>
        <taxon>Bacillati</taxon>
        <taxon>Actinomycetota</taxon>
        <taxon>Actinomycetes</taxon>
        <taxon>Kitasatosporales</taxon>
        <taxon>Streptomycetaceae</taxon>
        <taxon>Streptomyces</taxon>
    </lineage>
</organism>
<dbReference type="AlphaFoldDB" id="A0A2S9Q366"/>
<keyword evidence="3" id="KW-1185">Reference proteome</keyword>
<dbReference type="RefSeq" id="WP_105866802.1">
    <property type="nucleotide sequence ID" value="NZ_PVLV01000005.1"/>
</dbReference>
<name>A0A2S9Q366_9ACTN</name>
<comment type="caution">
    <text evidence="2">The sequence shown here is derived from an EMBL/GenBank/DDBJ whole genome shotgun (WGS) entry which is preliminary data.</text>
</comment>
<dbReference type="InterPro" id="IPR000073">
    <property type="entry name" value="AB_hydrolase_1"/>
</dbReference>
<dbReference type="GO" id="GO:0046503">
    <property type="term" value="P:glycerolipid catabolic process"/>
    <property type="evidence" value="ECO:0007669"/>
    <property type="project" value="TreeGrafter"/>
</dbReference>
<gene>
    <name evidence="2" type="ORF">C6N75_00390</name>
</gene>
<reference evidence="2 3" key="1">
    <citation type="submission" date="2018-03" db="EMBL/GenBank/DDBJ databases">
        <title>Novel Streptomyces sp. from soil.</title>
        <authorList>
            <person name="Tan G.Y.A."/>
            <person name="Lee Z.Y."/>
        </authorList>
    </citation>
    <scope>NUCLEOTIDE SEQUENCE [LARGE SCALE GENOMIC DNA]</scope>
    <source>
        <strain evidence="2 3">ST5x</strain>
    </source>
</reference>
<dbReference type="PANTHER" id="PTHR43433">
    <property type="entry name" value="HYDROLASE, ALPHA/BETA FOLD FAMILY PROTEIN"/>
    <property type="match status" value="1"/>
</dbReference>
<evidence type="ECO:0000259" key="1">
    <source>
        <dbReference type="Pfam" id="PF00561"/>
    </source>
</evidence>
<dbReference type="InterPro" id="IPR029058">
    <property type="entry name" value="AB_hydrolase_fold"/>
</dbReference>
<dbReference type="EMBL" id="PVLV01000005">
    <property type="protein sequence ID" value="PRH81124.1"/>
    <property type="molecule type" value="Genomic_DNA"/>
</dbReference>
<proteinExistence type="predicted"/>
<dbReference type="InterPro" id="IPR050471">
    <property type="entry name" value="AB_hydrolase"/>
</dbReference>
<accession>A0A2S9Q366</accession>
<evidence type="ECO:0000313" key="3">
    <source>
        <dbReference type="Proteomes" id="UP000239322"/>
    </source>
</evidence>
<protein>
    <recommendedName>
        <fullName evidence="1">AB hydrolase-1 domain-containing protein</fullName>
    </recommendedName>
</protein>
<feature type="domain" description="AB hydrolase-1" evidence="1">
    <location>
        <begin position="22"/>
        <end position="144"/>
    </location>
</feature>
<sequence length="304" mass="32412">MPDIVRPDGARIHYEVSGAGQPVLLLAPGGADSAIAAWETNFYHPVTELSPHFRVIAMDQRHSGRSAAPFLPATYEQTAADQTAVLDETGADRVHVVAAGLGCLHALRLAAEAPERIASVVLQEPPGRGDGNSLADFFGLFDEAMRLPRAASFDDPETEGLAAVAAAARADGDFGRNPAAGPFARRLHDDPESHKELFALRRERYITTLVRHRDHLFPAGSAYFSVPEESIAAFPAPLLVLPGGGGRQPAAVARRIAAEAPSARLLDAGFDAPGRRRETVAAVVAFLREHSESTTVRVPENAEN</sequence>
<dbReference type="Gene3D" id="3.40.50.1820">
    <property type="entry name" value="alpha/beta hydrolase"/>
    <property type="match status" value="1"/>
</dbReference>
<dbReference type="OrthoDB" id="495620at2"/>
<evidence type="ECO:0000313" key="2">
    <source>
        <dbReference type="EMBL" id="PRH81124.1"/>
    </source>
</evidence>
<dbReference type="GO" id="GO:0004806">
    <property type="term" value="F:triacylglycerol lipase activity"/>
    <property type="evidence" value="ECO:0007669"/>
    <property type="project" value="TreeGrafter"/>
</dbReference>
<dbReference type="PANTHER" id="PTHR43433:SF5">
    <property type="entry name" value="AB HYDROLASE-1 DOMAIN-CONTAINING PROTEIN"/>
    <property type="match status" value="1"/>
</dbReference>
<dbReference type="Proteomes" id="UP000239322">
    <property type="component" value="Unassembled WGS sequence"/>
</dbReference>
<dbReference type="Pfam" id="PF00561">
    <property type="entry name" value="Abhydrolase_1"/>
    <property type="match status" value="1"/>
</dbReference>